<proteinExistence type="predicted"/>
<gene>
    <name evidence="2" type="ORF">CORC01_02978</name>
</gene>
<organism evidence="2 3">
    <name type="scientific">Colletotrichum orchidophilum</name>
    <dbReference type="NCBI Taxonomy" id="1209926"/>
    <lineage>
        <taxon>Eukaryota</taxon>
        <taxon>Fungi</taxon>
        <taxon>Dikarya</taxon>
        <taxon>Ascomycota</taxon>
        <taxon>Pezizomycotina</taxon>
        <taxon>Sordariomycetes</taxon>
        <taxon>Hypocreomycetidae</taxon>
        <taxon>Glomerellales</taxon>
        <taxon>Glomerellaceae</taxon>
        <taxon>Colletotrichum</taxon>
    </lineage>
</organism>
<dbReference type="AlphaFoldDB" id="A0A1G4BKG7"/>
<keyword evidence="3" id="KW-1185">Reference proteome</keyword>
<protein>
    <submittedName>
        <fullName evidence="2">Uncharacterized protein</fullName>
    </submittedName>
</protein>
<evidence type="ECO:0000313" key="2">
    <source>
        <dbReference type="EMBL" id="OHF01787.1"/>
    </source>
</evidence>
<feature type="region of interest" description="Disordered" evidence="1">
    <location>
        <begin position="32"/>
        <end position="73"/>
    </location>
</feature>
<name>A0A1G4BKG7_9PEZI</name>
<evidence type="ECO:0000313" key="3">
    <source>
        <dbReference type="Proteomes" id="UP000176998"/>
    </source>
</evidence>
<reference evidence="2 3" key="1">
    <citation type="submission" date="2016-09" db="EMBL/GenBank/DDBJ databases">
        <authorList>
            <person name="Capua I."/>
            <person name="De Benedictis P."/>
            <person name="Joannis T."/>
            <person name="Lombin L.H."/>
            <person name="Cattoli G."/>
        </authorList>
    </citation>
    <scope>NUCLEOTIDE SEQUENCE [LARGE SCALE GENOMIC DNA]</scope>
    <source>
        <strain evidence="2 3">IMI 309357</strain>
    </source>
</reference>
<dbReference type="EMBL" id="MJBS01000017">
    <property type="protein sequence ID" value="OHF01787.1"/>
    <property type="molecule type" value="Genomic_DNA"/>
</dbReference>
<accession>A0A1G4BKG7</accession>
<comment type="caution">
    <text evidence="2">The sequence shown here is derived from an EMBL/GenBank/DDBJ whole genome shotgun (WGS) entry which is preliminary data.</text>
</comment>
<dbReference type="OrthoDB" id="4826951at2759"/>
<sequence length="296" mass="33258">MSPDKMDIDAVETASAAVPADSSLGRQLILYHRPQNRRQPQQRRAIASDDRRRKKQSSRMRRRNAISGPSTGTEDWFDIPKSMLTPEDKLLIAINRIPTIIQLTFKTGFSFPDLSFIDKEATMNICRVLALKGQLAHFEGDANRIIDFMRLLLDECERFKHKYEAHTLTSETAKQKRAVPAFFNKVAELVSKRQNMVKGKGVASWMDEGVKGATCEVMLNAFIGARKAYLKDMAKDGEGDNDDGDGGGGGGAQEATYTRKTLGLIMALDHWIAFTEEKEPKSEAKRLAWAIDRFEM</sequence>
<dbReference type="Proteomes" id="UP000176998">
    <property type="component" value="Unassembled WGS sequence"/>
</dbReference>
<feature type="compositionally biased region" description="Basic residues" evidence="1">
    <location>
        <begin position="52"/>
        <end position="64"/>
    </location>
</feature>
<evidence type="ECO:0000256" key="1">
    <source>
        <dbReference type="SAM" id="MobiDB-lite"/>
    </source>
</evidence>
<dbReference type="RefSeq" id="XP_022478929.1">
    <property type="nucleotide sequence ID" value="XM_022614628.1"/>
</dbReference>
<dbReference type="GeneID" id="34556138"/>